<evidence type="ECO:0000313" key="1">
    <source>
        <dbReference type="EMBL" id="SEC73937.1"/>
    </source>
</evidence>
<sequence length="60" mass="6653">MLGSHFSLGATPTCMEVCWSCKTALGDEWETEVRLTSENRCHRCGMPPAAVRIRKRAVDG</sequence>
<dbReference type="EMBL" id="FNSA01000003">
    <property type="protein sequence ID" value="SEC73937.1"/>
    <property type="molecule type" value="Genomic_DNA"/>
</dbReference>
<keyword evidence="2" id="KW-1185">Reference proteome</keyword>
<evidence type="ECO:0000313" key="2">
    <source>
        <dbReference type="Proteomes" id="UP000182241"/>
    </source>
</evidence>
<reference evidence="2" key="1">
    <citation type="submission" date="2016-10" db="EMBL/GenBank/DDBJ databases">
        <authorList>
            <person name="Varghese N."/>
            <person name="Submissions S."/>
        </authorList>
    </citation>
    <scope>NUCLEOTIDE SEQUENCE [LARGE SCALE GENOMIC DNA]</scope>
    <source>
        <strain evidence="2">DSM 44234</strain>
    </source>
</reference>
<name>A0A1H4UYW2_TSUTY</name>
<protein>
    <submittedName>
        <fullName evidence="1">Uncharacterized protein</fullName>
    </submittedName>
</protein>
<organism evidence="1 2">
    <name type="scientific">Tsukamurella tyrosinosolvens</name>
    <dbReference type="NCBI Taxonomy" id="57704"/>
    <lineage>
        <taxon>Bacteria</taxon>
        <taxon>Bacillati</taxon>
        <taxon>Actinomycetota</taxon>
        <taxon>Actinomycetes</taxon>
        <taxon>Mycobacteriales</taxon>
        <taxon>Tsukamurellaceae</taxon>
        <taxon>Tsukamurella</taxon>
    </lineage>
</organism>
<gene>
    <name evidence="1" type="ORF">SAMN04489793_3085</name>
</gene>
<dbReference type="Proteomes" id="UP000182241">
    <property type="component" value="Unassembled WGS sequence"/>
</dbReference>
<proteinExistence type="predicted"/>
<accession>A0A1H4UYW2</accession>
<dbReference type="AlphaFoldDB" id="A0A1H4UYW2"/>
<dbReference type="STRING" id="57704.SAMN04489793_3085"/>